<evidence type="ECO:0000256" key="1">
    <source>
        <dbReference type="ARBA" id="ARBA00022630"/>
    </source>
</evidence>
<dbReference type="SUPFAM" id="SSF52218">
    <property type="entry name" value="Flavoproteins"/>
    <property type="match status" value="1"/>
</dbReference>
<accession>A0A2S9IC94</accession>
<dbReference type="InterPro" id="IPR039261">
    <property type="entry name" value="FNR_nucleotide-bd"/>
</dbReference>
<dbReference type="InterPro" id="IPR008254">
    <property type="entry name" value="Flavodoxin/NO_synth"/>
</dbReference>
<dbReference type="RefSeq" id="WP_105592680.1">
    <property type="nucleotide sequence ID" value="NZ_PDET01000006.1"/>
</dbReference>
<evidence type="ECO:0000256" key="4">
    <source>
        <dbReference type="ARBA" id="ARBA00023797"/>
    </source>
</evidence>
<reference evidence="7 8" key="1">
    <citation type="submission" date="2017-10" db="EMBL/GenBank/DDBJ databases">
        <title>Draft genome of two endophytic bacteria isolated from 'guarana' Paullinia cupana (Mart.) Ducke.</title>
        <authorList>
            <person name="Siqueira K.A."/>
            <person name="Liotti R.G."/>
            <person name="Mendes T.A."/>
            <person name="Soares M.A."/>
        </authorList>
    </citation>
    <scope>NUCLEOTIDE SEQUENCE [LARGE SCALE GENOMIC DNA]</scope>
    <source>
        <strain evidence="7 8">342</strain>
    </source>
</reference>
<organism evidence="7 8">
    <name type="scientific">Pantoea coffeiphila</name>
    <dbReference type="NCBI Taxonomy" id="1465635"/>
    <lineage>
        <taxon>Bacteria</taxon>
        <taxon>Pseudomonadati</taxon>
        <taxon>Pseudomonadota</taxon>
        <taxon>Gammaproteobacteria</taxon>
        <taxon>Enterobacterales</taxon>
        <taxon>Erwiniaceae</taxon>
        <taxon>Pantoea</taxon>
    </lineage>
</organism>
<dbReference type="Gene3D" id="3.40.50.360">
    <property type="match status" value="1"/>
</dbReference>
<proteinExistence type="predicted"/>
<gene>
    <name evidence="7" type="ORF">CQW29_10440</name>
</gene>
<keyword evidence="3" id="KW-0249">Electron transport</keyword>
<comment type="caution">
    <text evidence="7">The sequence shown here is derived from an EMBL/GenBank/DDBJ whole genome shotgun (WGS) entry which is preliminary data.</text>
</comment>
<evidence type="ECO:0000313" key="8">
    <source>
        <dbReference type="Proteomes" id="UP000239181"/>
    </source>
</evidence>
<dbReference type="AlphaFoldDB" id="A0A2S9IC94"/>
<dbReference type="Proteomes" id="UP000239181">
    <property type="component" value="Unassembled WGS sequence"/>
</dbReference>
<dbReference type="GO" id="GO:0003958">
    <property type="term" value="F:NADPH-hemoprotein reductase activity"/>
    <property type="evidence" value="ECO:0007669"/>
    <property type="project" value="UniProtKB-EC"/>
</dbReference>
<name>A0A2S9IC94_9GAMM</name>
<protein>
    <recommendedName>
        <fullName evidence="4">NADPH--hemoprotein reductase</fullName>
        <ecNumber evidence="4">1.6.2.4</ecNumber>
    </recommendedName>
</protein>
<keyword evidence="2" id="KW-0288">FMN</keyword>
<dbReference type="InterPro" id="IPR023173">
    <property type="entry name" value="NADPH_Cyt_P450_Rdtase_alpha"/>
</dbReference>
<evidence type="ECO:0000313" key="7">
    <source>
        <dbReference type="EMBL" id="PRD15420.1"/>
    </source>
</evidence>
<keyword evidence="3" id="KW-0813">Transport</keyword>
<dbReference type="Pfam" id="PF00175">
    <property type="entry name" value="NAD_binding_1"/>
    <property type="match status" value="1"/>
</dbReference>
<keyword evidence="1" id="KW-0285">Flavoprotein</keyword>
<dbReference type="PANTHER" id="PTHR19384">
    <property type="entry name" value="NITRIC OXIDE SYNTHASE-RELATED"/>
    <property type="match status" value="1"/>
</dbReference>
<evidence type="ECO:0000256" key="3">
    <source>
        <dbReference type="ARBA" id="ARBA00022982"/>
    </source>
</evidence>
<evidence type="ECO:0000256" key="2">
    <source>
        <dbReference type="ARBA" id="ARBA00022643"/>
    </source>
</evidence>
<dbReference type="PROSITE" id="PS51384">
    <property type="entry name" value="FAD_FR"/>
    <property type="match status" value="1"/>
</dbReference>
<dbReference type="InterPro" id="IPR017938">
    <property type="entry name" value="Riboflavin_synthase-like_b-brl"/>
</dbReference>
<dbReference type="InterPro" id="IPR001709">
    <property type="entry name" value="Flavoprot_Pyr_Nucl_cyt_Rdtase"/>
</dbReference>
<evidence type="ECO:0000259" key="6">
    <source>
        <dbReference type="PROSITE" id="PS51384"/>
    </source>
</evidence>
<dbReference type="InterPro" id="IPR029039">
    <property type="entry name" value="Flavoprotein-like_sf"/>
</dbReference>
<dbReference type="EMBL" id="PDET01000006">
    <property type="protein sequence ID" value="PRD15420.1"/>
    <property type="molecule type" value="Genomic_DNA"/>
</dbReference>
<dbReference type="SUPFAM" id="SSF63380">
    <property type="entry name" value="Riboflavin synthase domain-like"/>
    <property type="match status" value="1"/>
</dbReference>
<dbReference type="PANTHER" id="PTHR19384:SF17">
    <property type="entry name" value="NADPH--CYTOCHROME P450 REDUCTASE"/>
    <property type="match status" value="1"/>
</dbReference>
<dbReference type="EC" id="1.6.2.4" evidence="4"/>
<dbReference type="InterPro" id="IPR017927">
    <property type="entry name" value="FAD-bd_FR_type"/>
</dbReference>
<dbReference type="InterPro" id="IPR001433">
    <property type="entry name" value="OxRdtase_FAD/NAD-bd"/>
</dbReference>
<dbReference type="GO" id="GO:0050660">
    <property type="term" value="F:flavin adenine dinucleotide binding"/>
    <property type="evidence" value="ECO:0007669"/>
    <property type="project" value="TreeGrafter"/>
</dbReference>
<dbReference type="OrthoDB" id="9816402at2"/>
<dbReference type="GO" id="GO:0005829">
    <property type="term" value="C:cytosol"/>
    <property type="evidence" value="ECO:0007669"/>
    <property type="project" value="TreeGrafter"/>
</dbReference>
<dbReference type="Gene3D" id="2.40.30.10">
    <property type="entry name" value="Translation factors"/>
    <property type="match status" value="1"/>
</dbReference>
<dbReference type="Gene3D" id="1.20.990.10">
    <property type="entry name" value="NADPH-cytochrome p450 Reductase, Chain A, domain 3"/>
    <property type="match status" value="1"/>
</dbReference>
<dbReference type="Gene3D" id="3.40.50.80">
    <property type="entry name" value="Nucleotide-binding domain of ferredoxin-NADP reductase (FNR) module"/>
    <property type="match status" value="1"/>
</dbReference>
<feature type="domain" description="Flavodoxin-like" evidence="5">
    <location>
        <begin position="8"/>
        <end position="144"/>
    </location>
</feature>
<dbReference type="PROSITE" id="PS50902">
    <property type="entry name" value="FLAVODOXIN_LIKE"/>
    <property type="match status" value="1"/>
</dbReference>
<dbReference type="GO" id="GO:0010181">
    <property type="term" value="F:FMN binding"/>
    <property type="evidence" value="ECO:0007669"/>
    <property type="project" value="InterPro"/>
</dbReference>
<dbReference type="Pfam" id="PF00258">
    <property type="entry name" value="Flavodoxin_1"/>
    <property type="match status" value="1"/>
</dbReference>
<dbReference type="SUPFAM" id="SSF52343">
    <property type="entry name" value="Ferredoxin reductase-like, C-terminal NADP-linked domain"/>
    <property type="match status" value="1"/>
</dbReference>
<feature type="domain" description="FAD-binding FR-type" evidence="6">
    <location>
        <begin position="167"/>
        <end position="384"/>
    </location>
</feature>
<dbReference type="PRINTS" id="PR00371">
    <property type="entry name" value="FPNCR"/>
</dbReference>
<evidence type="ECO:0000259" key="5">
    <source>
        <dbReference type="PROSITE" id="PS50902"/>
    </source>
</evidence>
<sequence length="513" mass="56263">MADLIERIVIGYGSESGNARALALRLGEQPFLQPFAPQVLELNHLFQAEPRSGDLLLIVSSSFGDGEPPANAEQFIDQLQHYAGADGLRYAIFGLGDTAYPNFCGFTKTLDAALAERGACGVINRVDADAAFEGFFSQWLAVLEKVLNGDEQAGRDLHLQVTAWSEDNAFAAPIIERRRLSAEAPCAWHIRLNIAGSGIHYRAGDTLYLQPENDADLLAAISTWLGRSDAAEALRRHELRQISKTTLRELAKLSGSDELKALLKISQRKTLEAYLYGADLLDVLEDFCTPQSVTLDALLELLPGCLPRAYSIASRPDTEIVDLCVREVCYERRGRARRGVATGWLLGDNGAMRIFSRANPGFWLPKDESTPLLLIGTGTGIAPLIGLLREQAMESASARETCLIFGEKRREGDFLYRGELESLRQQGTIGQLITAFSRDGAGKYYVQDAIADNAEHISAMLQRGAHVYLCGNKQHLESAVENALTAVCGLAGQAEETLWQQLAQQGRLHLELY</sequence>
<keyword evidence="8" id="KW-1185">Reference proteome</keyword>
<dbReference type="InterPro" id="IPR001094">
    <property type="entry name" value="Flavdoxin-like"/>
</dbReference>
<dbReference type="PRINTS" id="PR00369">
    <property type="entry name" value="FLAVODOXIN"/>
</dbReference>